<evidence type="ECO:0000256" key="5">
    <source>
        <dbReference type="SAM" id="MobiDB-lite"/>
    </source>
</evidence>
<dbReference type="PROSITE" id="PS00022">
    <property type="entry name" value="EGF_1"/>
    <property type="match status" value="4"/>
</dbReference>
<dbReference type="InterPro" id="IPR050969">
    <property type="entry name" value="Dev_Signal_Modulators"/>
</dbReference>
<feature type="region of interest" description="Disordered" evidence="5">
    <location>
        <begin position="673"/>
        <end position="745"/>
    </location>
</feature>
<feature type="compositionally biased region" description="Basic residues" evidence="5">
    <location>
        <begin position="721"/>
        <end position="736"/>
    </location>
</feature>
<feature type="compositionally biased region" description="Basic and acidic residues" evidence="5">
    <location>
        <begin position="602"/>
        <end position="620"/>
    </location>
</feature>
<feature type="disulfide bond" evidence="4">
    <location>
        <begin position="1378"/>
        <end position="1388"/>
    </location>
</feature>
<dbReference type="PROSITE" id="PS00010">
    <property type="entry name" value="ASX_HYDROXYL"/>
    <property type="match status" value="1"/>
</dbReference>
<feature type="domain" description="EGF-like" evidence="6">
    <location>
        <begin position="1182"/>
        <end position="1214"/>
    </location>
</feature>
<proteinExistence type="predicted"/>
<feature type="disulfide bond" evidence="4">
    <location>
        <begin position="1396"/>
        <end position="1405"/>
    </location>
</feature>
<evidence type="ECO:0000256" key="4">
    <source>
        <dbReference type="PROSITE-ProRule" id="PRU00076"/>
    </source>
</evidence>
<dbReference type="InterPro" id="IPR000152">
    <property type="entry name" value="EGF-type_Asp/Asn_hydroxyl_site"/>
</dbReference>
<dbReference type="InterPro" id="IPR001881">
    <property type="entry name" value="EGF-like_Ca-bd_dom"/>
</dbReference>
<dbReference type="Pfam" id="PF25024">
    <property type="entry name" value="EGF_TEN"/>
    <property type="match status" value="1"/>
</dbReference>
<dbReference type="Pfam" id="PF00094">
    <property type="entry name" value="VWD"/>
    <property type="match status" value="1"/>
</dbReference>
<dbReference type="Gene3D" id="2.10.25.10">
    <property type="entry name" value="Laminin"/>
    <property type="match status" value="7"/>
</dbReference>
<comment type="caution">
    <text evidence="4">Lacks conserved residue(s) required for the propagation of feature annotation.</text>
</comment>
<dbReference type="GO" id="GO:0009986">
    <property type="term" value="C:cell surface"/>
    <property type="evidence" value="ECO:0007669"/>
    <property type="project" value="TreeGrafter"/>
</dbReference>
<keyword evidence="1" id="KW-0732">Signal</keyword>
<dbReference type="InterPro" id="IPR058727">
    <property type="entry name" value="Helical_Vwde"/>
</dbReference>
<dbReference type="GO" id="GO:0005509">
    <property type="term" value="F:calcium ion binding"/>
    <property type="evidence" value="ECO:0007669"/>
    <property type="project" value="InterPro"/>
</dbReference>
<feature type="region of interest" description="Disordered" evidence="5">
    <location>
        <begin position="539"/>
        <end position="651"/>
    </location>
</feature>
<dbReference type="InterPro" id="IPR000742">
    <property type="entry name" value="EGF"/>
</dbReference>
<dbReference type="PROSITE" id="PS01186">
    <property type="entry name" value="EGF_2"/>
    <property type="match status" value="4"/>
</dbReference>
<sequence length="1413" mass="155427">MDVKVTVQDLPTENCYSLTDPHIIITFDGLRYDNYMIGTFVLYKSLSRIFEVQVRQWTCGSHHLAVACNCGVAAWEDNDIVVLDMCNGQYLETKPQLIIKNIRASPQQHIRIMKSYGGKKITIAFPSGAFVRADVNHWGMSLTVRAPSIDFNNTRGLCGTFDRNNQNDLHSTDGRPILSQPNNTSEEDFIESWKIAPGMSLFDKTPPLSKWKKRKNYCLCQKEPDLYLQSKDTMNAFQNSASQSLGCHYENMYYTTIIPYVDVTSEYSINVEETDPTLSAEGTLSSMPFNQWHFPQTVPKRGSPDGLLKANGNKGSLEKTVRESFADFSSHWEEIPREKRQEDYSEHLYISSFQNFSQTELDSFTYFFPEDYFEGKQHKIQVIWPTSRGLTLVKALANCQKVLENSPVGSACKEFLGHQMDVAIEMCVLDVYIKDDLTWGEAMIAFLENVCESRMTENVTEWIHSTSDPPVMHEEIVRALRCPSLCNGHGQCTPWGCQCFEEHSSHDCTTAETRGGLGDTRVVGQESAQGTMAPVKRGALGQKGSQVAGKVSGAVVKPTQTTSRAPAQGARGGETRKPRAPRGRHPLPSPSSKGSGVAGRVLRPENKQKAEAKRGHKPDNAHAGASTKGGSQKVRQPARAGKQHTTEEANGASLQSITWALELLTARVEHLGNSGPGASPVEVPWQRSCSKTKRRPAVANQRETRSPSSSEECSSKEQQRTTKKRKTSRRKGGRHRHYEESDSDWTSARHVAGVDNGLVDALSHFQMKRFFALAPEAHHTPDPFPEELWQTGRDSIMQGVLASVAPSTLQAYLSAASRFLAFSKGVGENPVEITYLPNGGFCDVRASDCSRIQVVGRGFRNSLDLHCEVTRMTYVNGEWVSGEHEITKAAFLNLTAVECQIPARNNTGTEVIRFMMDAEPYARWQVKISNDGFQYSNSKVLTLYDGVCQDCEFHQNGLCKLKEHVCHINGLCYAKGDSSLTSPCLLCDPGISMFTWSINENNKPPVFQTPASQLLTFVKENFVYQLLAVDPEGSAVLFTLESGPLEASLSPAGLLIWKVSSKESASFEFTVSDECNVESRHSIQVSVKPCGCWNGGTCATDINFPPGTGKYICICSSGFEGEFCQNNTNDCKSNPCGIGSCVDGINSFICKCPLGWKAEDSADMMEAFITDNHNTKGELKKTEVLCEPACENGGSCIIQNICSCVYGFVGPRCETLVCNRHCHNGEKCVTPDECECKSGWSSPSCETAICNPVCLNGGSCIRPNTCACPHGFFRPQCQSALCNPPCKNNGKCVRNNVCSCTEGYVGRRCQKSVCDPMCMNGGKCISPGICDCPSGWKGKLCSKPVCLSSCLNGGECLGPNICHCSRGWVGSLCQIPLCEPKCLNGGRCIKPNICTCRSGYGGLYCGKKLMNRT</sequence>
<dbReference type="PROSITE" id="PS50026">
    <property type="entry name" value="EGF_3"/>
    <property type="match status" value="6"/>
</dbReference>
<dbReference type="InterPro" id="IPR001846">
    <property type="entry name" value="VWF_type-D"/>
</dbReference>
<feature type="disulfide bond" evidence="4">
    <location>
        <begin position="1282"/>
        <end position="1292"/>
    </location>
</feature>
<accession>A0AA97IV09</accession>
<feature type="disulfide bond" evidence="4">
    <location>
        <begin position="1115"/>
        <end position="1124"/>
    </location>
</feature>
<reference evidence="9" key="1">
    <citation type="submission" date="2025-08" db="UniProtKB">
        <authorList>
            <consortium name="RefSeq"/>
        </authorList>
    </citation>
    <scope>IDENTIFICATION</scope>
    <source>
        <tissue evidence="9">Blood</tissue>
    </source>
</reference>
<dbReference type="RefSeq" id="XP_054826080.1">
    <property type="nucleotide sequence ID" value="XM_054970105.1"/>
</dbReference>
<evidence type="ECO:0000256" key="2">
    <source>
        <dbReference type="ARBA" id="ARBA00023054"/>
    </source>
</evidence>
<dbReference type="SUPFAM" id="SSF57196">
    <property type="entry name" value="EGF/Laminin"/>
    <property type="match status" value="2"/>
</dbReference>
<evidence type="ECO:0000313" key="8">
    <source>
        <dbReference type="Proteomes" id="UP001190640"/>
    </source>
</evidence>
<evidence type="ECO:0000256" key="3">
    <source>
        <dbReference type="ARBA" id="ARBA00023157"/>
    </source>
</evidence>
<feature type="domain" description="EGF-like" evidence="6">
    <location>
        <begin position="1278"/>
        <end position="1310"/>
    </location>
</feature>
<feature type="disulfide bond" evidence="4">
    <location>
        <begin position="1332"/>
        <end position="1341"/>
    </location>
</feature>
<feature type="disulfide bond" evidence="4">
    <location>
        <begin position="1186"/>
        <end position="1196"/>
    </location>
</feature>
<dbReference type="GeneID" id="129323574"/>
<keyword evidence="3 4" id="KW-1015">Disulfide bond</keyword>
<feature type="disulfide bond" evidence="4">
    <location>
        <begin position="1300"/>
        <end position="1309"/>
    </location>
</feature>
<evidence type="ECO:0000259" key="6">
    <source>
        <dbReference type="PROSITE" id="PS50026"/>
    </source>
</evidence>
<dbReference type="SMART" id="SM00179">
    <property type="entry name" value="EGF_CA"/>
    <property type="match status" value="1"/>
</dbReference>
<keyword evidence="8" id="KW-1185">Reference proteome</keyword>
<evidence type="ECO:0000256" key="1">
    <source>
        <dbReference type="ARBA" id="ARBA00022729"/>
    </source>
</evidence>
<organism evidence="8 9">
    <name type="scientific">Eublepharis macularius</name>
    <name type="common">Leopard gecko</name>
    <name type="synonym">Cyrtodactylus macularius</name>
    <dbReference type="NCBI Taxonomy" id="481883"/>
    <lineage>
        <taxon>Eukaryota</taxon>
        <taxon>Metazoa</taxon>
        <taxon>Chordata</taxon>
        <taxon>Craniata</taxon>
        <taxon>Vertebrata</taxon>
        <taxon>Euteleostomi</taxon>
        <taxon>Lepidosauria</taxon>
        <taxon>Squamata</taxon>
        <taxon>Bifurcata</taxon>
        <taxon>Gekkota</taxon>
        <taxon>Eublepharidae</taxon>
        <taxon>Eublepharinae</taxon>
        <taxon>Eublepharis</taxon>
    </lineage>
</organism>
<feature type="disulfide bond" evidence="4">
    <location>
        <begin position="1131"/>
        <end position="1141"/>
    </location>
</feature>
<protein>
    <submittedName>
        <fullName evidence="9">von Willebrand factor D and EGF domain-containing protein-like</fullName>
    </submittedName>
</protein>
<dbReference type="CDD" id="cd00054">
    <property type="entry name" value="EGF_CA"/>
    <property type="match status" value="1"/>
</dbReference>
<keyword evidence="2" id="KW-0175">Coiled coil</keyword>
<dbReference type="PROSITE" id="PS51233">
    <property type="entry name" value="VWFD"/>
    <property type="match status" value="1"/>
</dbReference>
<evidence type="ECO:0000259" key="7">
    <source>
        <dbReference type="PROSITE" id="PS51233"/>
    </source>
</evidence>
<feature type="disulfide bond" evidence="4">
    <location>
        <begin position="1204"/>
        <end position="1213"/>
    </location>
</feature>
<dbReference type="FunFam" id="2.10.25.10:FF:000490">
    <property type="entry name" value="von Willebrand factor D and EGF domain-containing protein"/>
    <property type="match status" value="1"/>
</dbReference>
<dbReference type="KEGG" id="emc:129323574"/>
<name>A0AA97IV09_EUBMA</name>
<dbReference type="PANTHER" id="PTHR14949">
    <property type="entry name" value="EGF-LIKE-DOMAIN, MULTIPLE 7, 8"/>
    <property type="match status" value="1"/>
</dbReference>
<keyword evidence="4" id="KW-0245">EGF-like domain</keyword>
<feature type="domain" description="EGF-like" evidence="6">
    <location>
        <begin position="1374"/>
        <end position="1406"/>
    </location>
</feature>
<feature type="domain" description="VWFD" evidence="7">
    <location>
        <begin position="13"/>
        <end position="201"/>
    </location>
</feature>
<gene>
    <name evidence="9" type="primary">LOC129323574</name>
</gene>
<dbReference type="Pfam" id="PF26129">
    <property type="entry name" value="Vwde"/>
    <property type="match status" value="1"/>
</dbReference>
<dbReference type="Proteomes" id="UP001190640">
    <property type="component" value="Chromosome 2"/>
</dbReference>
<dbReference type="PANTHER" id="PTHR14949:SF52">
    <property type="entry name" value="VON WILLEBRAND FACTOR D AND EGF DOMAIN-CONTAINING PROTEIN"/>
    <property type="match status" value="1"/>
</dbReference>
<dbReference type="PROSITE" id="PS01187">
    <property type="entry name" value="EGF_CA"/>
    <property type="match status" value="1"/>
</dbReference>
<dbReference type="GO" id="GO:0005102">
    <property type="term" value="F:signaling receptor binding"/>
    <property type="evidence" value="ECO:0007669"/>
    <property type="project" value="TreeGrafter"/>
</dbReference>
<evidence type="ECO:0000313" key="9">
    <source>
        <dbReference type="RefSeq" id="XP_054826080.1"/>
    </source>
</evidence>
<feature type="domain" description="EGF-like" evidence="6">
    <location>
        <begin position="1086"/>
        <end position="1125"/>
    </location>
</feature>
<dbReference type="FunFam" id="2.10.25.10:FF:000499">
    <property type="entry name" value="Predicted protein"/>
    <property type="match status" value="1"/>
</dbReference>
<dbReference type="GO" id="GO:0005576">
    <property type="term" value="C:extracellular region"/>
    <property type="evidence" value="ECO:0007669"/>
    <property type="project" value="TreeGrafter"/>
</dbReference>
<feature type="disulfide bond" evidence="4">
    <location>
        <begin position="1314"/>
        <end position="1324"/>
    </location>
</feature>
<dbReference type="InterPro" id="IPR018097">
    <property type="entry name" value="EGF_Ca-bd_CS"/>
</dbReference>
<feature type="domain" description="EGF-like" evidence="6">
    <location>
        <begin position="1311"/>
        <end position="1342"/>
    </location>
</feature>
<feature type="domain" description="EGF-like" evidence="6">
    <location>
        <begin position="1127"/>
        <end position="1162"/>
    </location>
</feature>
<dbReference type="SMART" id="SM00181">
    <property type="entry name" value="EGF"/>
    <property type="match status" value="9"/>
</dbReference>